<gene>
    <name evidence="2" type="ORF">CWO07_24030</name>
</gene>
<reference evidence="2 3" key="1">
    <citation type="submission" date="2017-11" db="EMBL/GenBank/DDBJ databases">
        <title>Population delineation of vibrios coincides with oyster pathogenicity.</title>
        <authorList>
            <person name="Bruto M."/>
            <person name="Labreuche Y."/>
            <person name="James A."/>
            <person name="Piel D."/>
            <person name="Chenivesse S."/>
            <person name="Petton B."/>
            <person name="Polz M.F."/>
            <person name="Le Roux F."/>
        </authorList>
    </citation>
    <scope>NUCLEOTIDE SEQUENCE [LARGE SCALE GENOMIC DNA]</scope>
    <source>
        <strain evidence="2 3">FF_144</strain>
    </source>
</reference>
<feature type="coiled-coil region" evidence="1">
    <location>
        <begin position="30"/>
        <end position="70"/>
    </location>
</feature>
<protein>
    <submittedName>
        <fullName evidence="2">Uncharacterized protein</fullName>
    </submittedName>
</protein>
<comment type="caution">
    <text evidence="2">The sequence shown here is derived from an EMBL/GenBank/DDBJ whole genome shotgun (WGS) entry which is preliminary data.</text>
</comment>
<sequence>MSTLKQLWIEELDKLPSKNPKPDTRWSDHAKFLADKKEKEDNELQNKKAQEEIQKALRAQEEKRKAITARKLEDASIKLKKRTSAIQQRASEERKVRENNARRWIDKKKWEAIAVANRSQCYRTGMTSIEKVCEVNNIPYPTAHWFTGDWYIKPKFKDHYD</sequence>
<accession>A0A2T5EJY5</accession>
<keyword evidence="1" id="KW-0175">Coiled coil</keyword>
<dbReference type="EMBL" id="PIFK01000084">
    <property type="protein sequence ID" value="PTP20662.1"/>
    <property type="molecule type" value="Genomic_DNA"/>
</dbReference>
<organism evidence="2 3">
    <name type="scientific">Vibrio splendidus</name>
    <dbReference type="NCBI Taxonomy" id="29497"/>
    <lineage>
        <taxon>Bacteria</taxon>
        <taxon>Pseudomonadati</taxon>
        <taxon>Pseudomonadota</taxon>
        <taxon>Gammaproteobacteria</taxon>
        <taxon>Vibrionales</taxon>
        <taxon>Vibrionaceae</taxon>
        <taxon>Vibrio</taxon>
    </lineage>
</organism>
<evidence type="ECO:0000313" key="2">
    <source>
        <dbReference type="EMBL" id="PTP20662.1"/>
    </source>
</evidence>
<evidence type="ECO:0000256" key="1">
    <source>
        <dbReference type="SAM" id="Coils"/>
    </source>
</evidence>
<dbReference type="AlphaFoldDB" id="A0A2T5EJY5"/>
<evidence type="ECO:0000313" key="3">
    <source>
        <dbReference type="Proteomes" id="UP000244197"/>
    </source>
</evidence>
<name>A0A2T5EJY5_VIBSP</name>
<dbReference type="Proteomes" id="UP000244197">
    <property type="component" value="Unassembled WGS sequence"/>
</dbReference>
<proteinExistence type="predicted"/>
<dbReference type="RefSeq" id="WP_108188357.1">
    <property type="nucleotide sequence ID" value="NZ_PIFK01000084.1"/>
</dbReference>